<evidence type="ECO:0000313" key="7">
    <source>
        <dbReference type="Proteomes" id="UP001642260"/>
    </source>
</evidence>
<dbReference type="InterPro" id="IPR003340">
    <property type="entry name" value="B3_DNA-bd"/>
</dbReference>
<keyword evidence="3" id="KW-0238">DNA-binding</keyword>
<dbReference type="InterPro" id="IPR015300">
    <property type="entry name" value="DNA-bd_pseudobarrel_sf"/>
</dbReference>
<dbReference type="EMBL" id="CAKOAT010338487">
    <property type="protein sequence ID" value="CAH8362715.1"/>
    <property type="molecule type" value="Genomic_DNA"/>
</dbReference>
<reference evidence="6 7" key="1">
    <citation type="submission" date="2022-03" db="EMBL/GenBank/DDBJ databases">
        <authorList>
            <person name="Macdonald S."/>
            <person name="Ahmed S."/>
            <person name="Newling K."/>
        </authorList>
    </citation>
    <scope>NUCLEOTIDE SEQUENCE [LARGE SCALE GENOMIC DNA]</scope>
</reference>
<comment type="caution">
    <text evidence="6">The sequence shown here is derived from an EMBL/GenBank/DDBJ whole genome shotgun (WGS) entry which is preliminary data.</text>
</comment>
<dbReference type="Gene3D" id="2.40.330.10">
    <property type="entry name" value="DNA-binding pseudobarrel domain"/>
    <property type="match status" value="1"/>
</dbReference>
<evidence type="ECO:0000256" key="2">
    <source>
        <dbReference type="ARBA" id="ARBA00023015"/>
    </source>
</evidence>
<evidence type="ECO:0000256" key="3">
    <source>
        <dbReference type="ARBA" id="ARBA00023125"/>
    </source>
</evidence>
<protein>
    <recommendedName>
        <fullName evidence="8">TF-B3 domain-containing protein</fullName>
    </recommendedName>
</protein>
<evidence type="ECO:0008006" key="8">
    <source>
        <dbReference type="Google" id="ProtNLM"/>
    </source>
</evidence>
<gene>
    <name evidence="6" type="ORF">ERUC_LOCUS28471</name>
</gene>
<dbReference type="AlphaFoldDB" id="A0ABC8KVY1"/>
<name>A0ABC8KVY1_ERUVS</name>
<dbReference type="CDD" id="cd10017">
    <property type="entry name" value="B3_DNA"/>
    <property type="match status" value="1"/>
</dbReference>
<keyword evidence="2" id="KW-0805">Transcription regulation</keyword>
<dbReference type="Pfam" id="PF03754">
    <property type="entry name" value="At2g31720-like"/>
    <property type="match status" value="1"/>
</dbReference>
<accession>A0ABC8KVY1</accession>
<dbReference type="GO" id="GO:0005634">
    <property type="term" value="C:nucleus"/>
    <property type="evidence" value="ECO:0007669"/>
    <property type="project" value="UniProtKB-SubCell"/>
</dbReference>
<evidence type="ECO:0000313" key="6">
    <source>
        <dbReference type="EMBL" id="CAH8362715.1"/>
    </source>
</evidence>
<evidence type="ECO:0000256" key="5">
    <source>
        <dbReference type="ARBA" id="ARBA00023242"/>
    </source>
</evidence>
<comment type="subcellular location">
    <subcellularLocation>
        <location evidence="1">Nucleus</location>
    </subcellularLocation>
</comment>
<organism evidence="6 7">
    <name type="scientific">Eruca vesicaria subsp. sativa</name>
    <name type="common">Garden rocket</name>
    <name type="synonym">Eruca sativa</name>
    <dbReference type="NCBI Taxonomy" id="29727"/>
    <lineage>
        <taxon>Eukaryota</taxon>
        <taxon>Viridiplantae</taxon>
        <taxon>Streptophyta</taxon>
        <taxon>Embryophyta</taxon>
        <taxon>Tracheophyta</taxon>
        <taxon>Spermatophyta</taxon>
        <taxon>Magnoliopsida</taxon>
        <taxon>eudicotyledons</taxon>
        <taxon>Gunneridae</taxon>
        <taxon>Pentapetalae</taxon>
        <taxon>rosids</taxon>
        <taxon>malvids</taxon>
        <taxon>Brassicales</taxon>
        <taxon>Brassicaceae</taxon>
        <taxon>Brassiceae</taxon>
        <taxon>Eruca</taxon>
    </lineage>
</organism>
<dbReference type="PANTHER" id="PTHR31541:SF61">
    <property type="entry name" value="TF-B3 DOMAIN-CONTAINING PROTEIN"/>
    <property type="match status" value="1"/>
</dbReference>
<proteinExistence type="predicted"/>
<keyword evidence="4" id="KW-0804">Transcription</keyword>
<dbReference type="Proteomes" id="UP001642260">
    <property type="component" value="Unassembled WGS sequence"/>
</dbReference>
<evidence type="ECO:0000256" key="1">
    <source>
        <dbReference type="ARBA" id="ARBA00004123"/>
    </source>
</evidence>
<dbReference type="SUPFAM" id="SSF101936">
    <property type="entry name" value="DNA-binding pseudobarrel domain"/>
    <property type="match status" value="1"/>
</dbReference>
<dbReference type="InterPro" id="IPR005508">
    <property type="entry name" value="At2g31720-like"/>
</dbReference>
<dbReference type="GO" id="GO:0003677">
    <property type="term" value="F:DNA binding"/>
    <property type="evidence" value="ECO:0007669"/>
    <property type="project" value="UniProtKB-KW"/>
</dbReference>
<dbReference type="PANTHER" id="PTHR31541">
    <property type="entry name" value="B3 DOMAIN PLANT PROTEIN-RELATED"/>
    <property type="match status" value="1"/>
</dbReference>
<keyword evidence="5" id="KW-0539">Nucleus</keyword>
<keyword evidence="7" id="KW-1185">Reference proteome</keyword>
<evidence type="ECO:0000256" key="4">
    <source>
        <dbReference type="ARBA" id="ARBA00023163"/>
    </source>
</evidence>
<sequence length="384" mass="43317">MVTDGDDQRSEEGSRGEKICLMNLLALVRGVYDEDETRTVQGKDSVSKELCLFKQKSDECNATNYYHDNASSSSSSSSLSSVVSQEPIRVEPIREVKVQRKRPVKGERGVTPEWLVNLMGTLNGVDAKLVIDKMIEKSDVNANQGRLLIPFNQIVENDFLNEAELNLIDEHQRDHSHKGVGVIVVASDGRRWNANIRRWNMNCPNYSLCSGWNDVVRENNLKDKIGQILQLWSFHSSQDGKLYLAFFHQPPAPEMHAASSSSMALDIDSGNLDLNIPLAPLEDLQERHDGRGTSLESVRETTTTVDLELRLGPTRHDTRTSQESVGETTTMVDLELRLGPTRHDRRTSQESVGETTTMVDLELRLGRLHMNQSLRRRRGWISLN</sequence>